<sequence length="553" mass="62052">MGLIVPCQKCGKKYQFKEEFAGKIFRCKSCSATVRIPIAEETIEVEPEIEVFPDAEPDGHVHKHIAPAKRRKPAEASYSKRKTHSGTQMKSILGAVVFIVLFSAAIIGFGGKIWKVAGRPDLTPFFFGKTRTEEVEFITGVFNYLDNCTEILENATDPSDALNLLKVANLRGTELVSQGDTILNTIQKELSSGQAKKQEVHERLNAVFSEQYSIADIEQSNVFVQKRMNSWVEAVNKTGRNFARNSDNTSVALGNEISSTEENLAILFSMMGDPYEFVLSVDGEKLKREFQQKRDRSQLLGLSPFQQRAIPSPINSTTTPPSTAVDSSPLVTIRVDKASFGASRYLEQKFREKMDYAPYNPREVPRKITVQPSNTYSLIYLRTSLPRQQLLDKLGLAQAGNSSNRYAASVKNLDDLPFIQTHEVERRNKIYKELQRLGPPNGGPGFVKENRDRAILDMIEQGYEKARIACLLLRKDTADFGSGLLAMNALPHEFKRSTPGAITERWNIDAGIVMWLAPVDQPLEEFARNLEKFDIVEIDQISQTIEVVPKPRS</sequence>
<gene>
    <name evidence="3" type="ORF">V22_06710</name>
</gene>
<proteinExistence type="predicted"/>
<protein>
    <submittedName>
        <fullName evidence="3">Uncharacterized protein</fullName>
    </submittedName>
</protein>
<feature type="compositionally biased region" description="Basic residues" evidence="1">
    <location>
        <begin position="61"/>
        <end position="72"/>
    </location>
</feature>
<keyword evidence="4" id="KW-1185">Reference proteome</keyword>
<evidence type="ECO:0000256" key="2">
    <source>
        <dbReference type="SAM" id="Phobius"/>
    </source>
</evidence>
<reference evidence="3 4" key="1">
    <citation type="submission" date="2019-02" db="EMBL/GenBank/DDBJ databases">
        <title>Deep-cultivation of Planctomycetes and their phenomic and genomic characterization uncovers novel biology.</title>
        <authorList>
            <person name="Wiegand S."/>
            <person name="Jogler M."/>
            <person name="Boedeker C."/>
            <person name="Pinto D."/>
            <person name="Vollmers J."/>
            <person name="Rivas-Marin E."/>
            <person name="Kohn T."/>
            <person name="Peeters S.H."/>
            <person name="Heuer A."/>
            <person name="Rast P."/>
            <person name="Oberbeckmann S."/>
            <person name="Bunk B."/>
            <person name="Jeske O."/>
            <person name="Meyerdierks A."/>
            <person name="Storesund J.E."/>
            <person name="Kallscheuer N."/>
            <person name="Luecker S."/>
            <person name="Lage O.M."/>
            <person name="Pohl T."/>
            <person name="Merkel B.J."/>
            <person name="Hornburger P."/>
            <person name="Mueller R.-W."/>
            <person name="Bruemmer F."/>
            <person name="Labrenz M."/>
            <person name="Spormann A.M."/>
            <person name="Op den Camp H."/>
            <person name="Overmann J."/>
            <person name="Amann R."/>
            <person name="Jetten M.S.M."/>
            <person name="Mascher T."/>
            <person name="Medema M.H."/>
            <person name="Devos D.P."/>
            <person name="Kaster A.-K."/>
            <person name="Ovreas L."/>
            <person name="Rohde M."/>
            <person name="Galperin M.Y."/>
            <person name="Jogler C."/>
        </authorList>
    </citation>
    <scope>NUCLEOTIDE SEQUENCE [LARGE SCALE GENOMIC DNA]</scope>
    <source>
        <strain evidence="3 4">V22</strain>
    </source>
</reference>
<keyword evidence="2" id="KW-1133">Transmembrane helix</keyword>
<feature type="region of interest" description="Disordered" evidence="1">
    <location>
        <begin position="58"/>
        <end position="81"/>
    </location>
</feature>
<evidence type="ECO:0000256" key="1">
    <source>
        <dbReference type="SAM" id="MobiDB-lite"/>
    </source>
</evidence>
<dbReference type="EMBL" id="CP036316">
    <property type="protein sequence ID" value="QDT63449.1"/>
    <property type="molecule type" value="Genomic_DNA"/>
</dbReference>
<organism evidence="3 4">
    <name type="scientific">Calycomorphotria hydatis</name>
    <dbReference type="NCBI Taxonomy" id="2528027"/>
    <lineage>
        <taxon>Bacteria</taxon>
        <taxon>Pseudomonadati</taxon>
        <taxon>Planctomycetota</taxon>
        <taxon>Planctomycetia</taxon>
        <taxon>Planctomycetales</taxon>
        <taxon>Planctomycetaceae</taxon>
        <taxon>Calycomorphotria</taxon>
    </lineage>
</organism>
<keyword evidence="2" id="KW-0472">Membrane</keyword>
<dbReference type="AlphaFoldDB" id="A0A517T503"/>
<keyword evidence="2" id="KW-0812">Transmembrane</keyword>
<dbReference type="Proteomes" id="UP000319976">
    <property type="component" value="Chromosome"/>
</dbReference>
<evidence type="ECO:0000313" key="3">
    <source>
        <dbReference type="EMBL" id="QDT63449.1"/>
    </source>
</evidence>
<dbReference type="KEGG" id="chya:V22_06710"/>
<evidence type="ECO:0000313" key="4">
    <source>
        <dbReference type="Proteomes" id="UP000319976"/>
    </source>
</evidence>
<feature type="transmembrane region" description="Helical" evidence="2">
    <location>
        <begin position="91"/>
        <end position="114"/>
    </location>
</feature>
<name>A0A517T503_9PLAN</name>
<dbReference type="RefSeq" id="WP_145259776.1">
    <property type="nucleotide sequence ID" value="NZ_CP036316.1"/>
</dbReference>
<accession>A0A517T503</accession>